<evidence type="ECO:0000313" key="2">
    <source>
        <dbReference type="EMBL" id="MDZ8118279.1"/>
    </source>
</evidence>
<dbReference type="RefSeq" id="WP_322608077.1">
    <property type="nucleotide sequence ID" value="NZ_JARVCO010000007.1"/>
</dbReference>
<gene>
    <name evidence="2" type="ORF">P9H32_06510</name>
</gene>
<protein>
    <submittedName>
        <fullName evidence="2">Uncharacterized protein</fullName>
    </submittedName>
</protein>
<keyword evidence="3" id="KW-1185">Reference proteome</keyword>
<dbReference type="Proteomes" id="UP001290861">
    <property type="component" value="Unassembled WGS sequence"/>
</dbReference>
<dbReference type="EMBL" id="JARVCO010000007">
    <property type="protein sequence ID" value="MDZ8118279.1"/>
    <property type="molecule type" value="Genomic_DNA"/>
</dbReference>
<reference evidence="2 3" key="1">
    <citation type="journal article" date="2024" name="Appl. Environ. Microbiol.">
        <title>Pontiella agarivorans sp. nov., a novel marine anaerobic bacterium capable of degrading macroalgal polysaccharides and fixing nitrogen.</title>
        <authorList>
            <person name="Liu N."/>
            <person name="Kivenson V."/>
            <person name="Peng X."/>
            <person name="Cui Z."/>
            <person name="Lankiewicz T.S."/>
            <person name="Gosselin K.M."/>
            <person name="English C.J."/>
            <person name="Blair E.M."/>
            <person name="O'Malley M.A."/>
            <person name="Valentine D.L."/>
        </authorList>
    </citation>
    <scope>NUCLEOTIDE SEQUENCE [LARGE SCALE GENOMIC DNA]</scope>
    <source>
        <strain evidence="2 3">NLcol2</strain>
    </source>
</reference>
<accession>A0ABU5MVM5</accession>
<keyword evidence="1" id="KW-0812">Transmembrane</keyword>
<comment type="caution">
    <text evidence="2">The sequence shown here is derived from an EMBL/GenBank/DDBJ whole genome shotgun (WGS) entry which is preliminary data.</text>
</comment>
<evidence type="ECO:0000313" key="3">
    <source>
        <dbReference type="Proteomes" id="UP001290861"/>
    </source>
</evidence>
<keyword evidence="1" id="KW-1133">Transmembrane helix</keyword>
<sequence>MRASVRHETPSDSEGIYESFSDMVLCTVIVLITLVVVLALNVVEQLNVYIEPNHFSGGATRPWLYLQAEQADYSQTESPRLSMERALYGNKPFVMVHLFSPSSALATTVVKDGQTVSAKEGQSFLGQADLGAYNFLQLAAGIEPGSFLVNGQPTSLLLPKFSHKEILIESGAENDYIAEPDNDLALRTLALAWPVFGNQLYPRRAAKDYLDARTKIFIEVLESDDDRHRIMIGHSVFTLPQDVENGKLGWMAGFSSGLTEVIYLGKAWSDPAERTNKRISFFEENGFGQAAQAYRHFSYPAELTAPQQAMVRKLAGIRPDQMSMKQLEKYVRNAEAQQWISAAITEGTSARSALPPLLAHRDAWNAYTEFCMKAELGNTPPEWLMTEFLEPLGFDQAVVRGLRED</sequence>
<organism evidence="2 3">
    <name type="scientific">Pontiella agarivorans</name>
    <dbReference type="NCBI Taxonomy" id="3038953"/>
    <lineage>
        <taxon>Bacteria</taxon>
        <taxon>Pseudomonadati</taxon>
        <taxon>Kiritimatiellota</taxon>
        <taxon>Kiritimatiellia</taxon>
        <taxon>Kiritimatiellales</taxon>
        <taxon>Pontiellaceae</taxon>
        <taxon>Pontiella</taxon>
    </lineage>
</organism>
<feature type="transmembrane region" description="Helical" evidence="1">
    <location>
        <begin position="20"/>
        <end position="43"/>
    </location>
</feature>
<keyword evidence="1" id="KW-0472">Membrane</keyword>
<proteinExistence type="predicted"/>
<name>A0ABU5MVM5_9BACT</name>
<evidence type="ECO:0000256" key="1">
    <source>
        <dbReference type="SAM" id="Phobius"/>
    </source>
</evidence>